<evidence type="ECO:0000256" key="6">
    <source>
        <dbReference type="ARBA" id="ARBA00022963"/>
    </source>
</evidence>
<evidence type="ECO:0000256" key="3">
    <source>
        <dbReference type="ARBA" id="ARBA00022525"/>
    </source>
</evidence>
<feature type="chain" id="PRO_5005596147" description="SGNH hydrolase-type esterase domain-containing protein" evidence="8">
    <location>
        <begin position="21"/>
        <end position="354"/>
    </location>
</feature>
<reference evidence="10" key="1">
    <citation type="journal article" date="2015" name="Proc. Natl. Acad. Sci. U.S.A.">
        <title>Genome sequencing of adzuki bean (Vigna angularis) provides insight into high starch and low fat accumulation and domestication.</title>
        <authorList>
            <person name="Yang K."/>
            <person name="Tian Z."/>
            <person name="Chen C."/>
            <person name="Luo L."/>
            <person name="Zhao B."/>
            <person name="Wang Z."/>
            <person name="Yu L."/>
            <person name="Li Y."/>
            <person name="Sun Y."/>
            <person name="Li W."/>
            <person name="Chen Y."/>
            <person name="Li Y."/>
            <person name="Zhang Y."/>
            <person name="Ai D."/>
            <person name="Zhao J."/>
            <person name="Shang C."/>
            <person name="Ma Y."/>
            <person name="Wu B."/>
            <person name="Wang M."/>
            <person name="Gao L."/>
            <person name="Sun D."/>
            <person name="Zhang P."/>
            <person name="Guo F."/>
            <person name="Wang W."/>
            <person name="Li Y."/>
            <person name="Wang J."/>
            <person name="Varshney R.K."/>
            <person name="Wang J."/>
            <person name="Ling H.Q."/>
            <person name="Wan P."/>
        </authorList>
    </citation>
    <scope>NUCLEOTIDE SEQUENCE</scope>
    <source>
        <strain evidence="10">cv. Jingnong 6</strain>
    </source>
</reference>
<dbReference type="GO" id="GO:0016788">
    <property type="term" value="F:hydrolase activity, acting on ester bonds"/>
    <property type="evidence" value="ECO:0007669"/>
    <property type="project" value="InterPro"/>
</dbReference>
<keyword evidence="3" id="KW-0964">Secreted</keyword>
<evidence type="ECO:0000256" key="7">
    <source>
        <dbReference type="ARBA" id="ARBA00023098"/>
    </source>
</evidence>
<dbReference type="EMBL" id="CM003377">
    <property type="protein sequence ID" value="KOM48026.1"/>
    <property type="molecule type" value="Genomic_DNA"/>
</dbReference>
<dbReference type="KEGG" id="var:108336815"/>
<dbReference type="InterPro" id="IPR035669">
    <property type="entry name" value="SGNH_plant_lipase-like"/>
</dbReference>
<dbReference type="PANTHER" id="PTHR45650:SF14">
    <property type="entry name" value="GDSL ESTERASE_LIPASE 7-LIKE"/>
    <property type="match status" value="1"/>
</dbReference>
<keyword evidence="6" id="KW-0442">Lipid degradation</keyword>
<evidence type="ECO:0000256" key="8">
    <source>
        <dbReference type="SAM" id="SignalP"/>
    </source>
</evidence>
<keyword evidence="4 8" id="KW-0732">Signal</keyword>
<comment type="subcellular location">
    <subcellularLocation>
        <location evidence="1">Secreted</location>
    </subcellularLocation>
</comment>
<dbReference type="GO" id="GO:0005576">
    <property type="term" value="C:extracellular region"/>
    <property type="evidence" value="ECO:0007669"/>
    <property type="project" value="UniProtKB-SubCell"/>
</dbReference>
<evidence type="ECO:0008006" key="11">
    <source>
        <dbReference type="Google" id="ProtNLM"/>
    </source>
</evidence>
<gene>
    <name evidence="9" type="ORF">LR48_Vigan07g173000</name>
</gene>
<dbReference type="Gene3D" id="3.40.50.1110">
    <property type="entry name" value="SGNH hydrolase"/>
    <property type="match status" value="1"/>
</dbReference>
<dbReference type="CDD" id="cd01837">
    <property type="entry name" value="SGNH_plant_lipase_like"/>
    <property type="match status" value="1"/>
</dbReference>
<dbReference type="InterPro" id="IPR001087">
    <property type="entry name" value="GDSL"/>
</dbReference>
<comment type="similarity">
    <text evidence="2">Belongs to the 'GDSL' lipolytic enzyme family.</text>
</comment>
<dbReference type="OMA" id="AKPCENR"/>
<dbReference type="InterPro" id="IPR051238">
    <property type="entry name" value="GDSL_esterase/lipase"/>
</dbReference>
<sequence>MEKSLKILWVICIIITQQLALLANASNSRKRIVPALYVFGDSTVDAGNNNNINTLAKANAFPYGIDFNNCSTGRFSNGRTLADLIAIRLGLPMPPPYLGVNKSRRHQVIRGINYASASCGILNSTRAGDCLSLDKQIEYFTSTVANDLPRSIHSKTKLRHYLANSLYLLSIGSNDYMLNYFKYPNGTNNNLNPEKYADYLLEQLVSRIKRIYDLGARKFVVSRIGQIGCTPVSIIRTPYSQKCNEDINQKVKYYSNKLPGKLQELQTQLSHSHFINLDNYNFSQKIRNSPENFGFKYIFDSCVQGRKPCANRNEYYFFDFAHPTEATNKIYANECFSGTHLCLPYNILKLIHAN</sequence>
<keyword evidence="5" id="KW-0378">Hydrolase</keyword>
<dbReference type="STRING" id="3914.A0A0L9UZB3"/>
<evidence type="ECO:0000256" key="1">
    <source>
        <dbReference type="ARBA" id="ARBA00004613"/>
    </source>
</evidence>
<dbReference type="SUPFAM" id="SSF52266">
    <property type="entry name" value="SGNH hydrolase"/>
    <property type="match status" value="1"/>
</dbReference>
<evidence type="ECO:0000256" key="4">
    <source>
        <dbReference type="ARBA" id="ARBA00022729"/>
    </source>
</evidence>
<dbReference type="Pfam" id="PF00657">
    <property type="entry name" value="Lipase_GDSL"/>
    <property type="match status" value="1"/>
</dbReference>
<organism evidence="9 10">
    <name type="scientific">Phaseolus angularis</name>
    <name type="common">Azuki bean</name>
    <name type="synonym">Vigna angularis</name>
    <dbReference type="NCBI Taxonomy" id="3914"/>
    <lineage>
        <taxon>Eukaryota</taxon>
        <taxon>Viridiplantae</taxon>
        <taxon>Streptophyta</taxon>
        <taxon>Embryophyta</taxon>
        <taxon>Tracheophyta</taxon>
        <taxon>Spermatophyta</taxon>
        <taxon>Magnoliopsida</taxon>
        <taxon>eudicotyledons</taxon>
        <taxon>Gunneridae</taxon>
        <taxon>Pentapetalae</taxon>
        <taxon>rosids</taxon>
        <taxon>fabids</taxon>
        <taxon>Fabales</taxon>
        <taxon>Fabaceae</taxon>
        <taxon>Papilionoideae</taxon>
        <taxon>50 kb inversion clade</taxon>
        <taxon>NPAAA clade</taxon>
        <taxon>indigoferoid/millettioid clade</taxon>
        <taxon>Phaseoleae</taxon>
        <taxon>Vigna</taxon>
    </lineage>
</organism>
<feature type="signal peptide" evidence="8">
    <location>
        <begin position="1"/>
        <end position="20"/>
    </location>
</feature>
<accession>A0A0L9UZB3</accession>
<dbReference type="PANTHER" id="PTHR45650">
    <property type="entry name" value="GDSL-LIKE LIPASE/ACYLHYDROLASE-RELATED"/>
    <property type="match status" value="1"/>
</dbReference>
<dbReference type="AlphaFoldDB" id="A0A0L9UZB3"/>
<evidence type="ECO:0000313" key="10">
    <source>
        <dbReference type="Proteomes" id="UP000053144"/>
    </source>
</evidence>
<dbReference type="InterPro" id="IPR036514">
    <property type="entry name" value="SGNH_hydro_sf"/>
</dbReference>
<protein>
    <recommendedName>
        <fullName evidence="11">SGNH hydrolase-type esterase domain-containing protein</fullName>
    </recommendedName>
</protein>
<evidence type="ECO:0000256" key="5">
    <source>
        <dbReference type="ARBA" id="ARBA00022801"/>
    </source>
</evidence>
<evidence type="ECO:0000256" key="2">
    <source>
        <dbReference type="ARBA" id="ARBA00008668"/>
    </source>
</evidence>
<keyword evidence="7" id="KW-0443">Lipid metabolism</keyword>
<evidence type="ECO:0000313" key="9">
    <source>
        <dbReference type="EMBL" id="KOM48026.1"/>
    </source>
</evidence>
<dbReference type="Gramene" id="KOM48026">
    <property type="protein sequence ID" value="KOM48026"/>
    <property type="gene ID" value="LR48_Vigan07g173000"/>
</dbReference>
<dbReference type="Proteomes" id="UP000053144">
    <property type="component" value="Chromosome 7"/>
</dbReference>
<name>A0A0L9UZB3_PHAAN</name>
<dbReference type="OrthoDB" id="1608148at2759"/>
<proteinExistence type="inferred from homology"/>
<dbReference type="GO" id="GO:0016042">
    <property type="term" value="P:lipid catabolic process"/>
    <property type="evidence" value="ECO:0007669"/>
    <property type="project" value="UniProtKB-KW"/>
</dbReference>